<dbReference type="InterPro" id="IPR012255">
    <property type="entry name" value="ETF_b"/>
</dbReference>
<dbReference type="PANTHER" id="PTHR21294">
    <property type="entry name" value="ELECTRON TRANSFER FLAVOPROTEIN BETA-SUBUNIT"/>
    <property type="match status" value="1"/>
</dbReference>
<dbReference type="Proteomes" id="UP000199230">
    <property type="component" value="Unassembled WGS sequence"/>
</dbReference>
<dbReference type="SUPFAM" id="SSF52402">
    <property type="entry name" value="Adenine nucleotide alpha hydrolases-like"/>
    <property type="match status" value="1"/>
</dbReference>
<evidence type="ECO:0000259" key="2">
    <source>
        <dbReference type="SMART" id="SM00893"/>
    </source>
</evidence>
<proteinExistence type="predicted"/>
<dbReference type="InterPro" id="IPR014730">
    <property type="entry name" value="ETF_a/b_N"/>
</dbReference>
<sequence>MKIVVCIKQVPSTNKVQLHPETNTIIRDGRKSVTNPFDTYAIEEAIRIKEKTGGKTIAISMGIPETEKLLKDAMGRGIDQAILLSDKAFAGSDTLATSYTLSLGIRELMPVDLILCGKMAVDGDTAQIGPELAEQLGIPHVTDVIEILEMKQSYLICKREIDNGYQLLKVKLPALLTVLKDINMPRMPSIEGVLQSETIEVIRKDARDLEAKTSKLGLSGSPTQVVKTFVPERDSKAIEISGNIEEKAAKVKNIIGEVLGNGRSQD</sequence>
<dbReference type="OrthoDB" id="9804960at2"/>
<dbReference type="AlphaFoldDB" id="A0A1H3MX89"/>
<feature type="domain" description="Electron transfer flavoprotein alpha/beta-subunit N-terminal" evidence="2">
    <location>
        <begin position="22"/>
        <end position="213"/>
    </location>
</feature>
<reference evidence="3 4" key="1">
    <citation type="submission" date="2016-10" db="EMBL/GenBank/DDBJ databases">
        <authorList>
            <person name="de Groot N.N."/>
        </authorList>
    </citation>
    <scope>NUCLEOTIDE SEQUENCE [LARGE SCALE GENOMIC DNA]</scope>
    <source>
        <strain evidence="3 4">APO</strain>
    </source>
</reference>
<dbReference type="GO" id="GO:0009055">
    <property type="term" value="F:electron transfer activity"/>
    <property type="evidence" value="ECO:0007669"/>
    <property type="project" value="InterPro"/>
</dbReference>
<organism evidence="3 4">
    <name type="scientific">Tindallia californiensis</name>
    <dbReference type="NCBI Taxonomy" id="159292"/>
    <lineage>
        <taxon>Bacteria</taxon>
        <taxon>Bacillati</taxon>
        <taxon>Bacillota</taxon>
        <taxon>Clostridia</taxon>
        <taxon>Peptostreptococcales</taxon>
        <taxon>Tindalliaceae</taxon>
        <taxon>Tindallia</taxon>
    </lineage>
</organism>
<dbReference type="SMART" id="SM00893">
    <property type="entry name" value="ETF"/>
    <property type="match status" value="1"/>
</dbReference>
<dbReference type="InterPro" id="IPR014729">
    <property type="entry name" value="Rossmann-like_a/b/a_fold"/>
</dbReference>
<dbReference type="STRING" id="159292.SAMN05192546_104315"/>
<dbReference type="CDD" id="cd01714">
    <property type="entry name" value="ETF_beta"/>
    <property type="match status" value="1"/>
</dbReference>
<dbReference type="InterPro" id="IPR033948">
    <property type="entry name" value="ETF_beta_N"/>
</dbReference>
<dbReference type="RefSeq" id="WP_093312935.1">
    <property type="nucleotide sequence ID" value="NZ_FNPV01000004.1"/>
</dbReference>
<dbReference type="PIRSF" id="PIRSF000090">
    <property type="entry name" value="Beta-ETF"/>
    <property type="match status" value="1"/>
</dbReference>
<dbReference type="Gene3D" id="3.40.50.620">
    <property type="entry name" value="HUPs"/>
    <property type="match status" value="1"/>
</dbReference>
<evidence type="ECO:0000313" key="3">
    <source>
        <dbReference type="EMBL" id="SDY81103.1"/>
    </source>
</evidence>
<dbReference type="Pfam" id="PF01012">
    <property type="entry name" value="ETF"/>
    <property type="match status" value="1"/>
</dbReference>
<dbReference type="PANTHER" id="PTHR21294:SF17">
    <property type="entry name" value="PROTEIN FIXA"/>
    <property type="match status" value="1"/>
</dbReference>
<accession>A0A1H3MX89</accession>
<protein>
    <recommendedName>
        <fullName evidence="1">Electron transfer flavoprotein small subunit</fullName>
    </recommendedName>
</protein>
<evidence type="ECO:0000256" key="1">
    <source>
        <dbReference type="ARBA" id="ARBA00042002"/>
    </source>
</evidence>
<keyword evidence="4" id="KW-1185">Reference proteome</keyword>
<dbReference type="EMBL" id="FNPV01000004">
    <property type="protein sequence ID" value="SDY81103.1"/>
    <property type="molecule type" value="Genomic_DNA"/>
</dbReference>
<gene>
    <name evidence="3" type="ORF">SAMN05192546_104315</name>
</gene>
<evidence type="ECO:0000313" key="4">
    <source>
        <dbReference type="Proteomes" id="UP000199230"/>
    </source>
</evidence>
<name>A0A1H3MX89_9FIRM</name>